<evidence type="ECO:0000256" key="2">
    <source>
        <dbReference type="ARBA" id="ARBA00022448"/>
    </source>
</evidence>
<dbReference type="Pfam" id="PF00528">
    <property type="entry name" value="BPD_transp_1"/>
    <property type="match status" value="1"/>
</dbReference>
<dbReference type="InterPro" id="IPR035906">
    <property type="entry name" value="MetI-like_sf"/>
</dbReference>
<dbReference type="SUPFAM" id="SSF161098">
    <property type="entry name" value="MetI-like"/>
    <property type="match status" value="1"/>
</dbReference>
<proteinExistence type="inferred from homology"/>
<evidence type="ECO:0000313" key="9">
    <source>
        <dbReference type="EMBL" id="MFD0961445.1"/>
    </source>
</evidence>
<name>A0ABW3HVZ0_9BACL</name>
<comment type="subcellular location">
    <subcellularLocation>
        <location evidence="1 7">Cell membrane</location>
        <topology evidence="1 7">Multi-pass membrane protein</topology>
    </subcellularLocation>
</comment>
<accession>A0ABW3HVZ0</accession>
<evidence type="ECO:0000256" key="1">
    <source>
        <dbReference type="ARBA" id="ARBA00004651"/>
    </source>
</evidence>
<evidence type="ECO:0000259" key="8">
    <source>
        <dbReference type="PROSITE" id="PS50928"/>
    </source>
</evidence>
<dbReference type="Proteomes" id="UP001596989">
    <property type="component" value="Unassembled WGS sequence"/>
</dbReference>
<protein>
    <submittedName>
        <fullName evidence="9">Carbohydrate ABC transporter permease</fullName>
    </submittedName>
</protein>
<evidence type="ECO:0000256" key="5">
    <source>
        <dbReference type="ARBA" id="ARBA00022989"/>
    </source>
</evidence>
<dbReference type="Gene3D" id="1.10.3720.10">
    <property type="entry name" value="MetI-like"/>
    <property type="match status" value="1"/>
</dbReference>
<evidence type="ECO:0000256" key="3">
    <source>
        <dbReference type="ARBA" id="ARBA00022475"/>
    </source>
</evidence>
<evidence type="ECO:0000256" key="7">
    <source>
        <dbReference type="RuleBase" id="RU363032"/>
    </source>
</evidence>
<dbReference type="PANTHER" id="PTHR43744:SF9">
    <property type="entry name" value="POLYGALACTURONAN_RHAMNOGALACTURONAN TRANSPORT SYSTEM PERMEASE PROTEIN YTCP"/>
    <property type="match status" value="1"/>
</dbReference>
<keyword evidence="3" id="KW-1003">Cell membrane</keyword>
<feature type="transmembrane region" description="Helical" evidence="7">
    <location>
        <begin position="140"/>
        <end position="161"/>
    </location>
</feature>
<keyword evidence="5 7" id="KW-1133">Transmembrane helix</keyword>
<comment type="caution">
    <text evidence="9">The sequence shown here is derived from an EMBL/GenBank/DDBJ whole genome shotgun (WGS) entry which is preliminary data.</text>
</comment>
<keyword evidence="10" id="KW-1185">Reference proteome</keyword>
<evidence type="ECO:0000256" key="4">
    <source>
        <dbReference type="ARBA" id="ARBA00022692"/>
    </source>
</evidence>
<dbReference type="EMBL" id="JBHTJZ010000036">
    <property type="protein sequence ID" value="MFD0961445.1"/>
    <property type="molecule type" value="Genomic_DNA"/>
</dbReference>
<keyword evidence="2 7" id="KW-0813">Transport</keyword>
<keyword evidence="6 7" id="KW-0472">Membrane</keyword>
<dbReference type="RefSeq" id="WP_377567026.1">
    <property type="nucleotide sequence ID" value="NZ_JBHTJZ010000036.1"/>
</dbReference>
<feature type="transmembrane region" description="Helical" evidence="7">
    <location>
        <begin position="182"/>
        <end position="204"/>
    </location>
</feature>
<organism evidence="9 10">
    <name type="scientific">Paenibacillus chungangensis</name>
    <dbReference type="NCBI Taxonomy" id="696535"/>
    <lineage>
        <taxon>Bacteria</taxon>
        <taxon>Bacillati</taxon>
        <taxon>Bacillota</taxon>
        <taxon>Bacilli</taxon>
        <taxon>Bacillales</taxon>
        <taxon>Paenibacillaceae</taxon>
        <taxon>Paenibacillus</taxon>
    </lineage>
</organism>
<sequence length="294" mass="33384">MRKRSLGGALFQTCNVTFLMLLSMVTMYPFLNLLAISLNESLDTLRGGIHILPRAFTLTNYELIFQNPRLFTASWLSVARTVLGTVLSVGATIMVAYTLSRREYMLRKWLNTIIVVSMYVNGGIIPYYLLIKSLGLTNTFLVYIIPTLLVAFNVMIMRSYFEQLPEGLIESAKVEGANEFQILMRVVAPVSLPVIATITLFVSVQHWNSWMDNFLFNSRESLTLLQYELMKILLHSTEQINATPGNVDDALMRMTTPQSIRATMTIIVTVPILFVYPFMQKYFIKGMTLGAMKE</sequence>
<gene>
    <name evidence="9" type="ORF">ACFQ2I_19000</name>
</gene>
<feature type="transmembrane region" description="Helical" evidence="7">
    <location>
        <begin position="75"/>
        <end position="97"/>
    </location>
</feature>
<reference evidence="10" key="1">
    <citation type="journal article" date="2019" name="Int. J. Syst. Evol. Microbiol.">
        <title>The Global Catalogue of Microorganisms (GCM) 10K type strain sequencing project: providing services to taxonomists for standard genome sequencing and annotation.</title>
        <authorList>
            <consortium name="The Broad Institute Genomics Platform"/>
            <consortium name="The Broad Institute Genome Sequencing Center for Infectious Disease"/>
            <person name="Wu L."/>
            <person name="Ma J."/>
        </authorList>
    </citation>
    <scope>NUCLEOTIDE SEQUENCE [LARGE SCALE GENOMIC DNA]</scope>
    <source>
        <strain evidence="10">CCUG 59129</strain>
    </source>
</reference>
<feature type="transmembrane region" description="Helical" evidence="7">
    <location>
        <begin position="9"/>
        <end position="31"/>
    </location>
</feature>
<dbReference type="CDD" id="cd06261">
    <property type="entry name" value="TM_PBP2"/>
    <property type="match status" value="1"/>
</dbReference>
<dbReference type="PROSITE" id="PS50928">
    <property type="entry name" value="ABC_TM1"/>
    <property type="match status" value="1"/>
</dbReference>
<feature type="domain" description="ABC transmembrane type-1" evidence="8">
    <location>
        <begin position="74"/>
        <end position="279"/>
    </location>
</feature>
<comment type="similarity">
    <text evidence="7">Belongs to the binding-protein-dependent transport system permease family.</text>
</comment>
<dbReference type="InterPro" id="IPR000515">
    <property type="entry name" value="MetI-like"/>
</dbReference>
<evidence type="ECO:0000313" key="10">
    <source>
        <dbReference type="Proteomes" id="UP001596989"/>
    </source>
</evidence>
<evidence type="ECO:0000256" key="6">
    <source>
        <dbReference type="ARBA" id="ARBA00023136"/>
    </source>
</evidence>
<dbReference type="PANTHER" id="PTHR43744">
    <property type="entry name" value="ABC TRANSPORTER PERMEASE PROTEIN MG189-RELATED-RELATED"/>
    <property type="match status" value="1"/>
</dbReference>
<feature type="transmembrane region" description="Helical" evidence="7">
    <location>
        <begin position="260"/>
        <end position="279"/>
    </location>
</feature>
<feature type="transmembrane region" description="Helical" evidence="7">
    <location>
        <begin position="109"/>
        <end position="128"/>
    </location>
</feature>
<keyword evidence="4 7" id="KW-0812">Transmembrane</keyword>